<comment type="caution">
    <text evidence="1">The sequence shown here is derived from an EMBL/GenBank/DDBJ whole genome shotgun (WGS) entry which is preliminary data.</text>
</comment>
<gene>
    <name evidence="1" type="ORF">CARN6_2090</name>
</gene>
<dbReference type="AlphaFoldDB" id="E6QMY6"/>
<accession>E6QMY6</accession>
<protein>
    <submittedName>
        <fullName evidence="1">Uncharacterized protein</fullName>
    </submittedName>
</protein>
<sequence>MIDGSKAAQRVGAQIGRASDRCVAFLGRLGTVQTTKQILSAPESMRG</sequence>
<reference evidence="1" key="1">
    <citation type="submission" date="2009-10" db="EMBL/GenBank/DDBJ databases">
        <title>Diversity of trophic interactions inside an arsenic-rich microbial ecosystem.</title>
        <authorList>
            <person name="Bertin P.N."/>
            <person name="Heinrich-Salmeron A."/>
            <person name="Pelletier E."/>
            <person name="Goulhen-Chollet F."/>
            <person name="Arsene-Ploetze F."/>
            <person name="Gallien S."/>
            <person name="Calteau A."/>
            <person name="Vallenet D."/>
            <person name="Casiot C."/>
            <person name="Chane-Woon-Ming B."/>
            <person name="Giloteaux L."/>
            <person name="Barakat M."/>
            <person name="Bonnefoy V."/>
            <person name="Bruneel O."/>
            <person name="Chandler M."/>
            <person name="Cleiss J."/>
            <person name="Duran R."/>
            <person name="Elbaz-Poulichet F."/>
            <person name="Fonknechten N."/>
            <person name="Lauga B."/>
            <person name="Mornico D."/>
            <person name="Ortet P."/>
            <person name="Schaeffer C."/>
            <person name="Siguier P."/>
            <person name="Alexander Thil Smith A."/>
            <person name="Van Dorsselaer A."/>
            <person name="Weissenbach J."/>
            <person name="Medigue C."/>
            <person name="Le Paslier D."/>
        </authorList>
    </citation>
    <scope>NUCLEOTIDE SEQUENCE</scope>
</reference>
<evidence type="ECO:0000313" key="1">
    <source>
        <dbReference type="EMBL" id="CBI08607.1"/>
    </source>
</evidence>
<name>E6QMY6_9ZZZZ</name>
<organism evidence="1">
    <name type="scientific">mine drainage metagenome</name>
    <dbReference type="NCBI Taxonomy" id="410659"/>
    <lineage>
        <taxon>unclassified sequences</taxon>
        <taxon>metagenomes</taxon>
        <taxon>ecological metagenomes</taxon>
    </lineage>
</organism>
<dbReference type="EMBL" id="CABQ01000240">
    <property type="protein sequence ID" value="CBI08607.1"/>
    <property type="molecule type" value="Genomic_DNA"/>
</dbReference>
<proteinExistence type="predicted"/>